<evidence type="ECO:0000313" key="2">
    <source>
        <dbReference type="EMBL" id="TFK33735.1"/>
    </source>
</evidence>
<feature type="signal peptide" evidence="1">
    <location>
        <begin position="1"/>
        <end position="18"/>
    </location>
</feature>
<proteinExistence type="predicted"/>
<organism evidence="2 3">
    <name type="scientific">Crucibulum laeve</name>
    <dbReference type="NCBI Taxonomy" id="68775"/>
    <lineage>
        <taxon>Eukaryota</taxon>
        <taxon>Fungi</taxon>
        <taxon>Dikarya</taxon>
        <taxon>Basidiomycota</taxon>
        <taxon>Agaricomycotina</taxon>
        <taxon>Agaricomycetes</taxon>
        <taxon>Agaricomycetidae</taxon>
        <taxon>Agaricales</taxon>
        <taxon>Agaricineae</taxon>
        <taxon>Nidulariaceae</taxon>
        <taxon>Crucibulum</taxon>
    </lineage>
</organism>
<dbReference type="AlphaFoldDB" id="A0A5C3LLW7"/>
<feature type="chain" id="PRO_5022737429" evidence="1">
    <location>
        <begin position="19"/>
        <end position="188"/>
    </location>
</feature>
<keyword evidence="3" id="KW-1185">Reference proteome</keyword>
<gene>
    <name evidence="2" type="ORF">BDQ12DRAFT_690677</name>
</gene>
<dbReference type="EMBL" id="ML213642">
    <property type="protein sequence ID" value="TFK33735.1"/>
    <property type="molecule type" value="Genomic_DNA"/>
</dbReference>
<reference evidence="2 3" key="1">
    <citation type="journal article" date="2019" name="Nat. Ecol. Evol.">
        <title>Megaphylogeny resolves global patterns of mushroom evolution.</title>
        <authorList>
            <person name="Varga T."/>
            <person name="Krizsan K."/>
            <person name="Foldi C."/>
            <person name="Dima B."/>
            <person name="Sanchez-Garcia M."/>
            <person name="Sanchez-Ramirez S."/>
            <person name="Szollosi G.J."/>
            <person name="Szarkandi J.G."/>
            <person name="Papp V."/>
            <person name="Albert L."/>
            <person name="Andreopoulos W."/>
            <person name="Angelini C."/>
            <person name="Antonin V."/>
            <person name="Barry K.W."/>
            <person name="Bougher N.L."/>
            <person name="Buchanan P."/>
            <person name="Buyck B."/>
            <person name="Bense V."/>
            <person name="Catcheside P."/>
            <person name="Chovatia M."/>
            <person name="Cooper J."/>
            <person name="Damon W."/>
            <person name="Desjardin D."/>
            <person name="Finy P."/>
            <person name="Geml J."/>
            <person name="Haridas S."/>
            <person name="Hughes K."/>
            <person name="Justo A."/>
            <person name="Karasinski D."/>
            <person name="Kautmanova I."/>
            <person name="Kiss B."/>
            <person name="Kocsube S."/>
            <person name="Kotiranta H."/>
            <person name="LaButti K.M."/>
            <person name="Lechner B.E."/>
            <person name="Liimatainen K."/>
            <person name="Lipzen A."/>
            <person name="Lukacs Z."/>
            <person name="Mihaltcheva S."/>
            <person name="Morgado L.N."/>
            <person name="Niskanen T."/>
            <person name="Noordeloos M.E."/>
            <person name="Ohm R.A."/>
            <person name="Ortiz-Santana B."/>
            <person name="Ovrebo C."/>
            <person name="Racz N."/>
            <person name="Riley R."/>
            <person name="Savchenko A."/>
            <person name="Shiryaev A."/>
            <person name="Soop K."/>
            <person name="Spirin V."/>
            <person name="Szebenyi C."/>
            <person name="Tomsovsky M."/>
            <person name="Tulloss R.E."/>
            <person name="Uehling J."/>
            <person name="Grigoriev I.V."/>
            <person name="Vagvolgyi C."/>
            <person name="Papp T."/>
            <person name="Martin F.M."/>
            <person name="Miettinen O."/>
            <person name="Hibbett D.S."/>
            <person name="Nagy L.G."/>
        </authorList>
    </citation>
    <scope>NUCLEOTIDE SEQUENCE [LARGE SCALE GENOMIC DNA]</scope>
    <source>
        <strain evidence="2 3">CBS 166.37</strain>
    </source>
</reference>
<dbReference type="OrthoDB" id="3226519at2759"/>
<accession>A0A5C3LLW7</accession>
<evidence type="ECO:0000313" key="3">
    <source>
        <dbReference type="Proteomes" id="UP000308652"/>
    </source>
</evidence>
<name>A0A5C3LLW7_9AGAR</name>
<sequence>MKSLSLTFLLAVSALVVAIPLASDPVICQGELITLSETFIGKNNDVKMEYTSCKGTQVHQKKSALFEARQANATNVCGANCNTNCFTPSGGGPDPNECHVIADALRFASENTGAIFPIPTGANATIVMSYRSCRSFFVNQDLGPLAYCRTDWADLIDFIAPNCQSTQNAHGGNCVATDQRWFVQVQHS</sequence>
<keyword evidence="1" id="KW-0732">Signal</keyword>
<evidence type="ECO:0000256" key="1">
    <source>
        <dbReference type="SAM" id="SignalP"/>
    </source>
</evidence>
<dbReference type="Proteomes" id="UP000308652">
    <property type="component" value="Unassembled WGS sequence"/>
</dbReference>
<protein>
    <submittedName>
        <fullName evidence="2">Uncharacterized protein</fullName>
    </submittedName>
</protein>